<reference evidence="2" key="2">
    <citation type="submission" date="2020-09" db="EMBL/GenBank/DDBJ databases">
        <authorList>
            <person name="Sun Q."/>
            <person name="Ohkuma M."/>
        </authorList>
    </citation>
    <scope>NUCLEOTIDE SEQUENCE</scope>
    <source>
        <strain evidence="2">JCM 3313</strain>
    </source>
</reference>
<keyword evidence="3" id="KW-1185">Reference proteome</keyword>
<evidence type="ECO:0000313" key="2">
    <source>
        <dbReference type="EMBL" id="GGP69860.1"/>
    </source>
</evidence>
<name>A0A918ASC2_9PSEU</name>
<evidence type="ECO:0000313" key="3">
    <source>
        <dbReference type="Proteomes" id="UP000639606"/>
    </source>
</evidence>
<gene>
    <name evidence="2" type="ORF">GCM10010185_48490</name>
</gene>
<accession>A0A918ASC2</accession>
<sequence length="112" mass="12083">MHVSPVFADATAPEAGELEEIFAVTQRDNKAPPATDPATERRRDAQPDSPEQPSGALVTGGRPATSNGLREDLMTGQRAGTRSSSRSESPVWARYAGTREREDRGYPKTGPF</sequence>
<feature type="compositionally biased region" description="Basic and acidic residues" evidence="1">
    <location>
        <begin position="97"/>
        <end position="106"/>
    </location>
</feature>
<dbReference type="AlphaFoldDB" id="A0A918ASC2"/>
<dbReference type="EMBL" id="BMRG01000011">
    <property type="protein sequence ID" value="GGP69860.1"/>
    <property type="molecule type" value="Genomic_DNA"/>
</dbReference>
<feature type="compositionally biased region" description="Polar residues" evidence="1">
    <location>
        <begin position="78"/>
        <end position="88"/>
    </location>
</feature>
<proteinExistence type="predicted"/>
<dbReference type="Proteomes" id="UP000639606">
    <property type="component" value="Unassembled WGS sequence"/>
</dbReference>
<comment type="caution">
    <text evidence="2">The sequence shown here is derived from an EMBL/GenBank/DDBJ whole genome shotgun (WGS) entry which is preliminary data.</text>
</comment>
<reference evidence="2" key="1">
    <citation type="journal article" date="2014" name="Int. J. Syst. Evol. Microbiol.">
        <title>Complete genome sequence of Corynebacterium casei LMG S-19264T (=DSM 44701T), isolated from a smear-ripened cheese.</title>
        <authorList>
            <consortium name="US DOE Joint Genome Institute (JGI-PGF)"/>
            <person name="Walter F."/>
            <person name="Albersmeier A."/>
            <person name="Kalinowski J."/>
            <person name="Ruckert C."/>
        </authorList>
    </citation>
    <scope>NUCLEOTIDE SEQUENCE</scope>
    <source>
        <strain evidence="2">JCM 3313</strain>
    </source>
</reference>
<feature type="region of interest" description="Disordered" evidence="1">
    <location>
        <begin position="22"/>
        <end position="112"/>
    </location>
</feature>
<organism evidence="2 3">
    <name type="scientific">Saccharothrix coeruleofusca</name>
    <dbReference type="NCBI Taxonomy" id="33919"/>
    <lineage>
        <taxon>Bacteria</taxon>
        <taxon>Bacillati</taxon>
        <taxon>Actinomycetota</taxon>
        <taxon>Actinomycetes</taxon>
        <taxon>Pseudonocardiales</taxon>
        <taxon>Pseudonocardiaceae</taxon>
        <taxon>Saccharothrix</taxon>
    </lineage>
</organism>
<protein>
    <submittedName>
        <fullName evidence="2">Uncharacterized protein</fullName>
    </submittedName>
</protein>
<evidence type="ECO:0000256" key="1">
    <source>
        <dbReference type="SAM" id="MobiDB-lite"/>
    </source>
</evidence>